<reference evidence="2" key="1">
    <citation type="submission" date="2017-12" db="EMBL/GenBank/DDBJ databases">
        <title>Improved Draft Genome Sequence of Microcystis aeruginosa NIES-298, a Microcystin-Producing Cyanobacterium from Lake Kasumigaura, Japan.</title>
        <authorList>
            <person name="Yamaguchi H."/>
            <person name="Suzuki S."/>
            <person name="Kawachi M."/>
        </authorList>
    </citation>
    <scope>NUCLEOTIDE SEQUENCE [LARGE SCALE GENOMIC DNA]</scope>
    <source>
        <strain evidence="2">NIES-298</strain>
    </source>
</reference>
<gene>
    <name evidence="1" type="ORF">BGM30_23570</name>
</gene>
<evidence type="ECO:0000313" key="2">
    <source>
        <dbReference type="Proteomes" id="UP000236321"/>
    </source>
</evidence>
<dbReference type="EMBL" id="BEYQ01000007">
    <property type="protein sequence ID" value="GBD53264.1"/>
    <property type="molecule type" value="Genomic_DNA"/>
</dbReference>
<sequence>MKPNFNEMSKSTLRAYVLQHREDDEALRALMSRRDPNAIRYNFPSTEEGLRQMEEVIRRKIEGTL</sequence>
<dbReference type="Pfam" id="PF21826">
    <property type="entry name" value="DUF6887"/>
    <property type="match status" value="1"/>
</dbReference>
<protein>
    <submittedName>
        <fullName evidence="1">Uncharacterized protein</fullName>
    </submittedName>
</protein>
<dbReference type="InterPro" id="IPR054053">
    <property type="entry name" value="DUF6887"/>
</dbReference>
<dbReference type="Proteomes" id="UP000236321">
    <property type="component" value="Unassembled WGS sequence"/>
</dbReference>
<dbReference type="RefSeq" id="WP_002736866.1">
    <property type="nucleotide sequence ID" value="NZ_BEIU01000021.1"/>
</dbReference>
<comment type="caution">
    <text evidence="1">The sequence shown here is derived from an EMBL/GenBank/DDBJ whole genome shotgun (WGS) entry which is preliminary data.</text>
</comment>
<proteinExistence type="predicted"/>
<name>A0A2H6BSW1_MICAE</name>
<organism evidence="1 2">
    <name type="scientific">Microcystis aeruginosa NIES-298</name>
    <dbReference type="NCBI Taxonomy" id="449468"/>
    <lineage>
        <taxon>Bacteria</taxon>
        <taxon>Bacillati</taxon>
        <taxon>Cyanobacteriota</taxon>
        <taxon>Cyanophyceae</taxon>
        <taxon>Oscillatoriophycideae</taxon>
        <taxon>Chroococcales</taxon>
        <taxon>Microcystaceae</taxon>
        <taxon>Microcystis</taxon>
    </lineage>
</organism>
<dbReference type="AlphaFoldDB" id="A0A2H6BSW1"/>
<accession>A0A2H6BSW1</accession>
<evidence type="ECO:0000313" key="1">
    <source>
        <dbReference type="EMBL" id="GBD53264.1"/>
    </source>
</evidence>